<proteinExistence type="predicted"/>
<dbReference type="KEGG" id="npn:JI59_15135"/>
<dbReference type="SUPFAM" id="SSF53098">
    <property type="entry name" value="Ribonuclease H-like"/>
    <property type="match status" value="1"/>
</dbReference>
<dbReference type="InterPro" id="IPR025668">
    <property type="entry name" value="Tnp_DDE_dom"/>
</dbReference>
<comment type="caution">
    <text evidence="2">The sequence shown here is derived from an EMBL/GenBank/DDBJ whole genome shotgun (WGS) entry which is preliminary data.</text>
</comment>
<dbReference type="OrthoDB" id="476248at2"/>
<dbReference type="InterPro" id="IPR012337">
    <property type="entry name" value="RNaseH-like_sf"/>
</dbReference>
<dbReference type="AlphaFoldDB" id="G6EKR8"/>
<feature type="domain" description="Transposase DDE" evidence="1">
    <location>
        <begin position="19"/>
        <end position="452"/>
    </location>
</feature>
<reference evidence="2 3" key="1">
    <citation type="journal article" date="2012" name="J. Bacteriol.">
        <title>Genome sequence of benzo(a)pyrene-degrading bacterium Novosphingobium pentaromativorans US6-1.</title>
        <authorList>
            <person name="Luo Y.R."/>
            <person name="Kang S.G."/>
            <person name="Kim S.J."/>
            <person name="Kim M.R."/>
            <person name="Li N."/>
            <person name="Lee J.H."/>
            <person name="Kwon K.K."/>
        </authorList>
    </citation>
    <scope>NUCLEOTIDE SEQUENCE [LARGE SCALE GENOMIC DNA]</scope>
    <source>
        <strain evidence="2 3">US6-1</strain>
    </source>
</reference>
<dbReference type="PATRIC" id="fig|1088721.3.peg.4847"/>
<gene>
    <name evidence="2" type="ORF">NSU_4939</name>
</gene>
<dbReference type="NCBIfam" id="NF033539">
    <property type="entry name" value="transpos_IS1380"/>
    <property type="match status" value="1"/>
</dbReference>
<dbReference type="InterPro" id="IPR047960">
    <property type="entry name" value="Transpos_IS1380"/>
</dbReference>
<sequence>MPQATPASSEVSARRFSFPAIGRKKVSAAFDGGRLTSDGGVLLLAQAEREMRICAQLAGCIADPRAPSRVIHALDDILRARVLAICCGYEDADDLDALRDDPGFRLALGKLPGAGAGLASQPTMSRWENAPSTRELAHMMQVMIGIYCASYPKPPKAVTLDVDDTCDVVHGYQQLSFWNGHHGERCFLPIHVYDTATGRPVAMLLRTGKTPSGAEAAGHIRRLVRHIRRHWPETHITIRGDGHYGRPEVMAFCEAAGVDYVFGLPTNAALRADPVIVAAADACAVKRAEEGRVILRHYAETHYGAKSWKCQRRVAARIEASMLGMDIRYVVTSLAGGSAEHIYDTLYCARGQAENLIKMHKTQLASDRTSCRSANANQMRLILHTAAYWLMWRIRQTIPKAASLATAEFATLRLRLIKVAARVIETATRIRVAFASACPDASTFRAVAAGVRLAPT</sequence>
<dbReference type="Pfam" id="PF13701">
    <property type="entry name" value="DDE_Tnp_1_4"/>
    <property type="match status" value="1"/>
</dbReference>
<dbReference type="RefSeq" id="WP_007015846.1">
    <property type="nucleotide sequence ID" value="NZ_AGFM01000109.1"/>
</dbReference>
<dbReference type="EMBL" id="AGFM01000109">
    <property type="protein sequence ID" value="EHJ58103.1"/>
    <property type="molecule type" value="Genomic_DNA"/>
</dbReference>
<accession>G6EKR8</accession>
<dbReference type="STRING" id="1088721.JI59_05995"/>
<dbReference type="KEGG" id="npn:JI59_25940"/>
<evidence type="ECO:0000259" key="1">
    <source>
        <dbReference type="Pfam" id="PF13701"/>
    </source>
</evidence>
<name>G6EKR8_9SPHN</name>
<keyword evidence="3" id="KW-1185">Reference proteome</keyword>
<evidence type="ECO:0000313" key="2">
    <source>
        <dbReference type="EMBL" id="EHJ58103.1"/>
    </source>
</evidence>
<dbReference type="eggNOG" id="COG5433">
    <property type="taxonomic scope" value="Bacteria"/>
</dbReference>
<protein>
    <submittedName>
        <fullName evidence="2">Transposase of ISsp1</fullName>
    </submittedName>
</protein>
<organism evidence="2 3">
    <name type="scientific">Novosphingobium pentaromativorans US6-1</name>
    <dbReference type="NCBI Taxonomy" id="1088721"/>
    <lineage>
        <taxon>Bacteria</taxon>
        <taxon>Pseudomonadati</taxon>
        <taxon>Pseudomonadota</taxon>
        <taxon>Alphaproteobacteria</taxon>
        <taxon>Sphingomonadales</taxon>
        <taxon>Sphingomonadaceae</taxon>
        <taxon>Novosphingobium</taxon>
    </lineage>
</organism>
<dbReference type="KEGG" id="npn:JI59_05995"/>
<dbReference type="Proteomes" id="UP000004030">
    <property type="component" value="Unassembled WGS sequence"/>
</dbReference>
<evidence type="ECO:0000313" key="3">
    <source>
        <dbReference type="Proteomes" id="UP000004030"/>
    </source>
</evidence>